<dbReference type="SUPFAM" id="SSF46894">
    <property type="entry name" value="C-terminal effector domain of the bipartite response regulators"/>
    <property type="match status" value="1"/>
</dbReference>
<proteinExistence type="predicted"/>
<organism evidence="5 6">
    <name type="scientific">Rhodoglobus aureus</name>
    <dbReference type="NCBI Taxonomy" id="191497"/>
    <lineage>
        <taxon>Bacteria</taxon>
        <taxon>Bacillati</taxon>
        <taxon>Actinomycetota</taxon>
        <taxon>Actinomycetes</taxon>
        <taxon>Micrococcales</taxon>
        <taxon>Microbacteriaceae</taxon>
        <taxon>Rhodoglobus</taxon>
    </lineage>
</organism>
<dbReference type="CDD" id="cd06170">
    <property type="entry name" value="LuxR_C_like"/>
    <property type="match status" value="1"/>
</dbReference>
<dbReference type="InterPro" id="IPR036388">
    <property type="entry name" value="WH-like_DNA-bd_sf"/>
</dbReference>
<reference evidence="5 6" key="1">
    <citation type="journal article" date="2019" name="Int. J. Syst. Evol. Microbiol.">
        <title>The Global Catalogue of Microorganisms (GCM) 10K type strain sequencing project: providing services to taxonomists for standard genome sequencing and annotation.</title>
        <authorList>
            <consortium name="The Broad Institute Genomics Platform"/>
            <consortium name="The Broad Institute Genome Sequencing Center for Infectious Disease"/>
            <person name="Wu L."/>
            <person name="Ma J."/>
        </authorList>
    </citation>
    <scope>NUCLEOTIDE SEQUENCE [LARGE SCALE GENOMIC DNA]</scope>
    <source>
        <strain evidence="5 6">JCM 12762</strain>
    </source>
</reference>
<sequence>MIVTAVTEGIILGHFLLSALTLTVALRLGQAAGASDQLQLLTQLSPAPLVARIQAWGDASAPADVVRLCELAPSLVSAGVAALAVDGLLAGAQAAAKADQPELQRKATLLARRLAADMDHVPAEPSGDELTEREWMIARAAAGRKRSREIGQQLGLSVRTVDNHLARIYRKLGVTGRDELERVLAEL</sequence>
<accession>A0ABN1VND9</accession>
<name>A0ABN1VND9_9MICO</name>
<evidence type="ECO:0000256" key="1">
    <source>
        <dbReference type="ARBA" id="ARBA00023015"/>
    </source>
</evidence>
<keyword evidence="6" id="KW-1185">Reference proteome</keyword>
<keyword evidence="3" id="KW-0804">Transcription</keyword>
<gene>
    <name evidence="5" type="ORF">GCM10009655_16180</name>
</gene>
<feature type="domain" description="HTH luxR-type" evidence="4">
    <location>
        <begin position="123"/>
        <end position="187"/>
    </location>
</feature>
<comment type="caution">
    <text evidence="5">The sequence shown here is derived from an EMBL/GenBank/DDBJ whole genome shotgun (WGS) entry which is preliminary data.</text>
</comment>
<evidence type="ECO:0000313" key="5">
    <source>
        <dbReference type="EMBL" id="GAA1217497.1"/>
    </source>
</evidence>
<evidence type="ECO:0000313" key="6">
    <source>
        <dbReference type="Proteomes" id="UP001500943"/>
    </source>
</evidence>
<evidence type="ECO:0000256" key="3">
    <source>
        <dbReference type="ARBA" id="ARBA00023163"/>
    </source>
</evidence>
<dbReference type="SMART" id="SM00421">
    <property type="entry name" value="HTH_LUXR"/>
    <property type="match status" value="1"/>
</dbReference>
<dbReference type="Gene3D" id="1.10.10.10">
    <property type="entry name" value="Winged helix-like DNA-binding domain superfamily/Winged helix DNA-binding domain"/>
    <property type="match status" value="1"/>
</dbReference>
<evidence type="ECO:0000259" key="4">
    <source>
        <dbReference type="PROSITE" id="PS50043"/>
    </source>
</evidence>
<dbReference type="PRINTS" id="PR00038">
    <property type="entry name" value="HTHLUXR"/>
</dbReference>
<dbReference type="InterPro" id="IPR000792">
    <property type="entry name" value="Tscrpt_reg_LuxR_C"/>
</dbReference>
<dbReference type="Proteomes" id="UP001500943">
    <property type="component" value="Unassembled WGS sequence"/>
</dbReference>
<dbReference type="PANTHER" id="PTHR44688">
    <property type="entry name" value="DNA-BINDING TRANSCRIPTIONAL ACTIVATOR DEVR_DOSR"/>
    <property type="match status" value="1"/>
</dbReference>
<dbReference type="InterPro" id="IPR016032">
    <property type="entry name" value="Sig_transdc_resp-reg_C-effctor"/>
</dbReference>
<evidence type="ECO:0000256" key="2">
    <source>
        <dbReference type="ARBA" id="ARBA00023125"/>
    </source>
</evidence>
<keyword evidence="2" id="KW-0238">DNA-binding</keyword>
<dbReference type="Pfam" id="PF00196">
    <property type="entry name" value="GerE"/>
    <property type="match status" value="1"/>
</dbReference>
<dbReference type="PROSITE" id="PS50043">
    <property type="entry name" value="HTH_LUXR_2"/>
    <property type="match status" value="1"/>
</dbReference>
<dbReference type="EMBL" id="BAAAKW010000029">
    <property type="protein sequence ID" value="GAA1217497.1"/>
    <property type="molecule type" value="Genomic_DNA"/>
</dbReference>
<protein>
    <recommendedName>
        <fullName evidence="4">HTH luxR-type domain-containing protein</fullName>
    </recommendedName>
</protein>
<keyword evidence="1" id="KW-0805">Transcription regulation</keyword>
<dbReference type="PANTHER" id="PTHR44688:SF16">
    <property type="entry name" value="DNA-BINDING TRANSCRIPTIONAL ACTIVATOR DEVR_DOSR"/>
    <property type="match status" value="1"/>
</dbReference>